<sequence>MNTHTHSSALKGVEGAYIEMGGETFYQIKNVDQMPAFFVSVVSDQDHWLFAGSTGGLTTGRVSPDTALFPYVTVDKVYESSPHTGPKSIFRVTTDNQVRYWEPYNAEHDDRYSIERNLYKNTLGNALCFEEINYDLNLKFQYTWRFSGEFGIVREAQLTNTASASQTVEFIDGLQNILPAGTPRFTQAQSSNLVDAYKWTELDESNGLALYTLYSAITDRAEPVEALHANTVFHFGLADAKVHLDNASIDAFKTGQTAASKNTSRGVRSHYLINAAVSLAAGEKADWTIVADLEKDQAAVIALQSELTNIDALAQKLTESIQAGSDNLARIMARADGFQATGQPDVSLHHYANTLFNVLRGGIFANQYQISRRDLLQTIKHFNAKVYAAHAEAIRLLPEWIEFEDLLQFAEQEQDMQLSRLIYEYLPITFGRRHGDPSRPWNQFAIELKDSNNQPLLSYQGNWRDIFQNWEALTLSYPSFIESVIAKFVNASTVDGYNPYRITKQGIDWEVEEPDDPWSYIGYWGDHQIIYLLKLLESSNKFDPSKLKQLLTQQAFSYANVPYRLKPYAEMVKDPKATVLYDNELASEIEQRVATIGADGKLVLTSEHDVYRVTLTEKLLVPLLTKLSNLVIDGGIWLNTQRPEWNDANNALVGQGLSMVTLYYMNRYIDFMESLFSGIQTTHSEFTLTTEVANWLTQTTEILSQAAEQLNAQQDINAVRFDTLKALGELATEYRANMYQHNGDFTQVSVETSKILSLLAPAKQLILRSVHANLSDSGLYHAYNILRIDQQSLSVGHLYDMLEGQVAALSSGALSAQQSIEIIDQLFASDIYRPDQKTFMLYPDRTQQRFLDKNTIPSGLVDEDPLVVEMQARGDNRLVKRDLRGDYRFNSALTNANAIKAVWPELTEDYPNLATESSLQNLLEVYESVFNHSAFTGRSGGMFGFEGLGCIYWHMVSKLLLAVQEVAVDSFRSGEDESVTQRLIARYYDVREGIGFNKSPSEYGAFPADPYSHTPKHAGAQQPGMTGQVKEEVITRMGELGCWVDSGKVNFQPFLLREVEFTQEPTPFRYLDLQNQWQSIELAANQLGFTWCQVPIIFTLDDSSAGKTHIHLHDGSQRTISGSSLDQDDSRILFHRTGEISQIEVVLSRADLYQPA</sequence>
<gene>
    <name evidence="1" type="ORF">QTP81_07005</name>
</gene>
<evidence type="ECO:0000313" key="2">
    <source>
        <dbReference type="Proteomes" id="UP001234343"/>
    </source>
</evidence>
<protein>
    <submittedName>
        <fullName evidence="1">Uncharacterized protein</fullName>
    </submittedName>
</protein>
<dbReference type="Proteomes" id="UP001234343">
    <property type="component" value="Unassembled WGS sequence"/>
</dbReference>
<dbReference type="RefSeq" id="WP_289364644.1">
    <property type="nucleotide sequence ID" value="NZ_JAUCBP010000007.1"/>
</dbReference>
<name>A0ABT7SW19_9ALTE</name>
<evidence type="ECO:0000313" key="1">
    <source>
        <dbReference type="EMBL" id="MDM7860340.1"/>
    </source>
</evidence>
<organism evidence="1 2">
    <name type="scientific">Alteromonas arenosi</name>
    <dbReference type="NCBI Taxonomy" id="3055817"/>
    <lineage>
        <taxon>Bacteria</taxon>
        <taxon>Pseudomonadati</taxon>
        <taxon>Pseudomonadota</taxon>
        <taxon>Gammaproteobacteria</taxon>
        <taxon>Alteromonadales</taxon>
        <taxon>Alteromonadaceae</taxon>
        <taxon>Alteromonas/Salinimonas group</taxon>
        <taxon>Alteromonas</taxon>
    </lineage>
</organism>
<dbReference type="EMBL" id="JAUCBP010000007">
    <property type="protein sequence ID" value="MDM7860340.1"/>
    <property type="molecule type" value="Genomic_DNA"/>
</dbReference>
<comment type="caution">
    <text evidence="1">The sequence shown here is derived from an EMBL/GenBank/DDBJ whole genome shotgun (WGS) entry which is preliminary data.</text>
</comment>
<reference evidence="1 2" key="1">
    <citation type="submission" date="2023-06" db="EMBL/GenBank/DDBJ databases">
        <title>Alteromonas sp. ASW11-36 isolated from intertidal sand.</title>
        <authorList>
            <person name="Li Y."/>
        </authorList>
    </citation>
    <scope>NUCLEOTIDE SEQUENCE [LARGE SCALE GENOMIC DNA]</scope>
    <source>
        <strain evidence="1 2">ASW11-36</strain>
    </source>
</reference>
<accession>A0ABT7SW19</accession>
<proteinExistence type="predicted"/>
<keyword evidence="2" id="KW-1185">Reference proteome</keyword>